<feature type="domain" description="BioF2-like acetyltransferase" evidence="1">
    <location>
        <begin position="200"/>
        <end position="298"/>
    </location>
</feature>
<dbReference type="AlphaFoldDB" id="A0A1F7XXI7"/>
<dbReference type="SUPFAM" id="SSF55729">
    <property type="entry name" value="Acyl-CoA N-acyltransferases (Nat)"/>
    <property type="match status" value="1"/>
</dbReference>
<dbReference type="Proteomes" id="UP000178446">
    <property type="component" value="Unassembled WGS sequence"/>
</dbReference>
<sequence>MNNKNIKLYLELTSDLETSWIDLWNKSDHAHFFNSLGFFKTCLNVYGINDYIVVTYWQKKSLVGVLPLLKRKRYGINSYSLPGGKFMEKSMMLIKDNSPKIIKEMIDAILISDNFFLSETEFIVSKDMLNYYRNSLAATISHSLYIDLEKNPFEALSKKNFNKIKNRITKNNKFLKHEHIQIIDNVILNLIFEIEQKSTKKLSGKEIFSKEINRSYFKSLVKQNPGIIVADLIYYKREPFVYSLGILSKHDYIALHTAFLSEYKWIMPGKVLLFYMLPFYKNLGIKIFNFGRGDTNFKHEFTSKYVAQYDLYLSKHLIPIIWWRLINYIRRLRIIILKTLNSKDSEFLFRPLNYDK</sequence>
<proteinExistence type="predicted"/>
<evidence type="ECO:0000259" key="1">
    <source>
        <dbReference type="Pfam" id="PF13480"/>
    </source>
</evidence>
<protein>
    <recommendedName>
        <fullName evidence="1">BioF2-like acetyltransferase domain-containing protein</fullName>
    </recommendedName>
</protein>
<evidence type="ECO:0000313" key="2">
    <source>
        <dbReference type="EMBL" id="OGM19670.1"/>
    </source>
</evidence>
<name>A0A1F7XXI7_9BACT</name>
<gene>
    <name evidence="2" type="ORF">A2685_01590</name>
</gene>
<comment type="caution">
    <text evidence="2">The sequence shown here is derived from an EMBL/GenBank/DDBJ whole genome shotgun (WGS) entry which is preliminary data.</text>
</comment>
<dbReference type="Pfam" id="PF13480">
    <property type="entry name" value="Acetyltransf_6"/>
    <property type="match status" value="1"/>
</dbReference>
<accession>A0A1F7XXI7</accession>
<dbReference type="InterPro" id="IPR038740">
    <property type="entry name" value="BioF2-like_GNAT_dom"/>
</dbReference>
<organism evidence="2 3">
    <name type="scientific">Candidatus Woesebacteria bacterium RIFCSPHIGHO2_01_FULL_37_10</name>
    <dbReference type="NCBI Taxonomy" id="1802489"/>
    <lineage>
        <taxon>Bacteria</taxon>
        <taxon>Candidatus Woeseibacteriota</taxon>
    </lineage>
</organism>
<dbReference type="Gene3D" id="3.40.630.30">
    <property type="match status" value="1"/>
</dbReference>
<dbReference type="EMBL" id="MGGB01000003">
    <property type="protein sequence ID" value="OGM19670.1"/>
    <property type="molecule type" value="Genomic_DNA"/>
</dbReference>
<dbReference type="InterPro" id="IPR016181">
    <property type="entry name" value="Acyl_CoA_acyltransferase"/>
</dbReference>
<evidence type="ECO:0000313" key="3">
    <source>
        <dbReference type="Proteomes" id="UP000178446"/>
    </source>
</evidence>
<reference evidence="2 3" key="1">
    <citation type="journal article" date="2016" name="Nat. Commun.">
        <title>Thousands of microbial genomes shed light on interconnected biogeochemical processes in an aquifer system.</title>
        <authorList>
            <person name="Anantharaman K."/>
            <person name="Brown C.T."/>
            <person name="Hug L.A."/>
            <person name="Sharon I."/>
            <person name="Castelle C.J."/>
            <person name="Probst A.J."/>
            <person name="Thomas B.C."/>
            <person name="Singh A."/>
            <person name="Wilkins M.J."/>
            <person name="Karaoz U."/>
            <person name="Brodie E.L."/>
            <person name="Williams K.H."/>
            <person name="Hubbard S.S."/>
            <person name="Banfield J.F."/>
        </authorList>
    </citation>
    <scope>NUCLEOTIDE SEQUENCE [LARGE SCALE GENOMIC DNA]</scope>
</reference>